<dbReference type="Proteomes" id="UP000257109">
    <property type="component" value="Unassembled WGS sequence"/>
</dbReference>
<feature type="transmembrane region" description="Helical" evidence="2">
    <location>
        <begin position="34"/>
        <end position="53"/>
    </location>
</feature>
<keyword evidence="2" id="KW-0812">Transmembrane</keyword>
<protein>
    <recommendedName>
        <fullName evidence="5">Reverse transcriptase domain-containing protein</fullName>
    </recommendedName>
</protein>
<feature type="region of interest" description="Disordered" evidence="1">
    <location>
        <begin position="360"/>
        <end position="382"/>
    </location>
</feature>
<dbReference type="InterPro" id="IPR052160">
    <property type="entry name" value="Gypsy_RT_Integrase-like"/>
</dbReference>
<evidence type="ECO:0000313" key="4">
    <source>
        <dbReference type="Proteomes" id="UP000257109"/>
    </source>
</evidence>
<sequence length="500" mass="57187">MGPFPISYGYAYISLVVDYVSKWVEAKATKTNDALLWILLYPIFFVSFVCLNLSSMTKGVIFAKRPCPPCLRSMGWCIGWLLLSIPKLMGKLRCLIKRSSKFCKRRHIPIEKIEDALWAYRTTYRTPLGMSYYRIIFGKACHLLVEIEHRAYWAIKRCNLAFDQEGKERKLQLQELEELHLEACENSKIYKEKVNCFHDNKILRKEFKVGQIVLLFNSRLKLITGKLHSKWDGPFVITNVFPYGTIEIRNEATNKTFKVNWHQLKSFNECSIMMKGDMEDLSLVKPTLPELITSLKWKTMITLTLGVKGALELFWERVLNKCGGDTPRLCKWYLDSLAYASVSSKSILLPYPLVNDYKHEHESSASQPHTANGRPVVLREPPKGTLYKSELSELSFEKGTRKQVNKKKGKTSAAAADPHKLFSFPTASARQEEQSEILKSPKHCANPSTRPELLTLNPLAVCKSARTSSLRRKNSTSLVTALLHFLYLRLVSSLPRKSPA</sequence>
<evidence type="ECO:0000313" key="3">
    <source>
        <dbReference type="EMBL" id="RDX95631.1"/>
    </source>
</evidence>
<dbReference type="EMBL" id="QJKJ01004083">
    <property type="protein sequence ID" value="RDX95631.1"/>
    <property type="molecule type" value="Genomic_DNA"/>
</dbReference>
<name>A0A371GYN9_MUCPR</name>
<feature type="non-terminal residue" evidence="3">
    <location>
        <position position="1"/>
    </location>
</feature>
<reference evidence="3" key="1">
    <citation type="submission" date="2018-05" db="EMBL/GenBank/DDBJ databases">
        <title>Draft genome of Mucuna pruriens seed.</title>
        <authorList>
            <person name="Nnadi N.E."/>
            <person name="Vos R."/>
            <person name="Hasami M.H."/>
            <person name="Devisetty U.K."/>
            <person name="Aguiy J.C."/>
        </authorList>
    </citation>
    <scope>NUCLEOTIDE SEQUENCE [LARGE SCALE GENOMIC DNA]</scope>
    <source>
        <strain evidence="3">JCA_2017</strain>
    </source>
</reference>
<comment type="caution">
    <text evidence="3">The sequence shown here is derived from an EMBL/GenBank/DDBJ whole genome shotgun (WGS) entry which is preliminary data.</text>
</comment>
<gene>
    <name evidence="3" type="ORF">CR513_21819</name>
</gene>
<evidence type="ECO:0000256" key="1">
    <source>
        <dbReference type="SAM" id="MobiDB-lite"/>
    </source>
</evidence>
<evidence type="ECO:0008006" key="5">
    <source>
        <dbReference type="Google" id="ProtNLM"/>
    </source>
</evidence>
<keyword evidence="2" id="KW-1133">Transmembrane helix</keyword>
<proteinExistence type="predicted"/>
<evidence type="ECO:0000256" key="2">
    <source>
        <dbReference type="SAM" id="Phobius"/>
    </source>
</evidence>
<dbReference type="PANTHER" id="PTHR47266">
    <property type="entry name" value="ENDONUCLEASE-RELATED"/>
    <property type="match status" value="1"/>
</dbReference>
<dbReference type="AlphaFoldDB" id="A0A371GYN9"/>
<accession>A0A371GYN9</accession>
<keyword evidence="2" id="KW-0472">Membrane</keyword>
<keyword evidence="4" id="KW-1185">Reference proteome</keyword>
<organism evidence="3 4">
    <name type="scientific">Mucuna pruriens</name>
    <name type="common">Velvet bean</name>
    <name type="synonym">Dolichos pruriens</name>
    <dbReference type="NCBI Taxonomy" id="157652"/>
    <lineage>
        <taxon>Eukaryota</taxon>
        <taxon>Viridiplantae</taxon>
        <taxon>Streptophyta</taxon>
        <taxon>Embryophyta</taxon>
        <taxon>Tracheophyta</taxon>
        <taxon>Spermatophyta</taxon>
        <taxon>Magnoliopsida</taxon>
        <taxon>eudicotyledons</taxon>
        <taxon>Gunneridae</taxon>
        <taxon>Pentapetalae</taxon>
        <taxon>rosids</taxon>
        <taxon>fabids</taxon>
        <taxon>Fabales</taxon>
        <taxon>Fabaceae</taxon>
        <taxon>Papilionoideae</taxon>
        <taxon>50 kb inversion clade</taxon>
        <taxon>NPAAA clade</taxon>
        <taxon>indigoferoid/millettioid clade</taxon>
        <taxon>Phaseoleae</taxon>
        <taxon>Mucuna</taxon>
    </lineage>
</organism>
<feature type="non-terminal residue" evidence="3">
    <location>
        <position position="500"/>
    </location>
</feature>